<dbReference type="GeneID" id="70914975"/>
<comment type="similarity">
    <text evidence="2 7">Belongs to the alpha-IPM synthase/homocitrate synthase family.</text>
</comment>
<dbReference type="GO" id="GO:0009399">
    <property type="term" value="P:nitrogen fixation"/>
    <property type="evidence" value="ECO:0007669"/>
    <property type="project" value="UniProtKB-UniRule"/>
</dbReference>
<dbReference type="Pfam" id="PF22617">
    <property type="entry name" value="HCS_D2"/>
    <property type="match status" value="1"/>
</dbReference>
<evidence type="ECO:0000313" key="11">
    <source>
        <dbReference type="Proteomes" id="UP000092741"/>
    </source>
</evidence>
<evidence type="ECO:0000256" key="7">
    <source>
        <dbReference type="RuleBase" id="RU003523"/>
    </source>
</evidence>
<dbReference type="KEGG" id="vna:PN96_19245"/>
<sequence length="380" mass="41215">MDKQAQPLNVIINDTTLRDGEQSPGVGFTIDEKVNIALLLESAGVSELEVGIPAMGEREREGIKAITHSLTHSKTMGWCRMLAEDVDCAVDLGLDWLDLSVPVSHQQIKHKLNKTLEQVIRACESVIQQAIDNGMQVCVGMEDASRADHDVLCRVLEVAESFGASRVRFADTLGILDPFSTYQTISELRAQTGLQIEMHAHNDLGMATANSLAAIRAGANSINTTVNGLGERAGNAALEEIAVALKVLNHAETGVDLLKLEGLCRYVQVASGRPLMPQKAIVGDCAFTHESGIHVDGLLKDIKNYQGVEPSLVGRDHQMVLGKHSGMQAIESIYTAMGIRLTTAQCELIKAQLVNWAETYKCVPDPQQLRSFTSMILHSA</sequence>
<keyword evidence="8" id="KW-0535">Nitrogen fixation</keyword>
<dbReference type="PANTHER" id="PTHR42880:SF1">
    <property type="entry name" value="ISOPROPYLMALATE_HOMOCITRATE_CITRAMALATE SYNTHASE FAMILY PROTEIN"/>
    <property type="match status" value="1"/>
</dbReference>
<reference evidence="10 11" key="1">
    <citation type="submission" date="2016-07" db="EMBL/GenBank/DDBJ databases">
        <title>Developing Vibrio natriegens as a novel, fast-growing host for biotechnology.</title>
        <authorList>
            <person name="Weinstock M.T."/>
            <person name="Hesek E.D."/>
            <person name="Wilson C.M."/>
            <person name="Gibson D.G."/>
        </authorList>
    </citation>
    <scope>NUCLEOTIDE SEQUENCE [LARGE SCALE GENOMIC DNA]</scope>
    <source>
        <strain evidence="10 11">ATCC 14048</strain>
    </source>
</reference>
<keyword evidence="11" id="KW-1185">Reference proteome</keyword>
<dbReference type="Gene3D" id="1.10.238.260">
    <property type="match status" value="1"/>
</dbReference>
<proteinExistence type="inferred from homology"/>
<dbReference type="EC" id="2.3.3.14" evidence="3 8"/>
<comment type="catalytic activity">
    <reaction evidence="6 8">
        <text>acetyl-CoA + 2-oxoglutarate + H2O = (2R)-homocitrate + CoA + H(+)</text>
        <dbReference type="Rhea" id="RHEA:12929"/>
        <dbReference type="ChEBI" id="CHEBI:15377"/>
        <dbReference type="ChEBI" id="CHEBI:15378"/>
        <dbReference type="ChEBI" id="CHEBI:16810"/>
        <dbReference type="ChEBI" id="CHEBI:57287"/>
        <dbReference type="ChEBI" id="CHEBI:57288"/>
        <dbReference type="ChEBI" id="CHEBI:58884"/>
        <dbReference type="EC" id="2.3.3.14"/>
    </reaction>
</comment>
<evidence type="ECO:0000256" key="3">
    <source>
        <dbReference type="ARBA" id="ARBA00012974"/>
    </source>
</evidence>
<comment type="function">
    <text evidence="1 8">This protein is a Fe-Mo-cofactor biosynthetic component.</text>
</comment>
<dbReference type="Proteomes" id="UP000092741">
    <property type="component" value="Chromosome 2"/>
</dbReference>
<evidence type="ECO:0000256" key="1">
    <source>
        <dbReference type="ARBA" id="ARBA00003050"/>
    </source>
</evidence>
<evidence type="ECO:0000256" key="8">
    <source>
        <dbReference type="RuleBase" id="RU367143"/>
    </source>
</evidence>
<dbReference type="RefSeq" id="WP_020333817.1">
    <property type="nucleotide sequence ID" value="NZ_ATFJ01000012.1"/>
</dbReference>
<evidence type="ECO:0000256" key="6">
    <source>
        <dbReference type="ARBA" id="ARBA00048019"/>
    </source>
</evidence>
<dbReference type="Pfam" id="PF00682">
    <property type="entry name" value="HMGL-like"/>
    <property type="match status" value="1"/>
</dbReference>
<organism evidence="10 11">
    <name type="scientific">Vibrio natriegens NBRC 15636 = ATCC 14048 = DSM 759</name>
    <dbReference type="NCBI Taxonomy" id="1219067"/>
    <lineage>
        <taxon>Bacteria</taxon>
        <taxon>Pseudomonadati</taxon>
        <taxon>Pseudomonadota</taxon>
        <taxon>Gammaproteobacteria</taxon>
        <taxon>Vibrionales</taxon>
        <taxon>Vibrionaceae</taxon>
        <taxon>Vibrio</taxon>
    </lineage>
</organism>
<gene>
    <name evidence="10" type="ORF">BA890_23090</name>
</gene>
<dbReference type="InterPro" id="IPR013477">
    <property type="entry name" value="NifV/FrbC"/>
</dbReference>
<dbReference type="PROSITE" id="PS00815">
    <property type="entry name" value="AIPM_HOMOCIT_SYNTH_1"/>
    <property type="match status" value="1"/>
</dbReference>
<dbReference type="SUPFAM" id="SSF51569">
    <property type="entry name" value="Aldolase"/>
    <property type="match status" value="1"/>
</dbReference>
<evidence type="ECO:0000313" key="10">
    <source>
        <dbReference type="EMBL" id="ANQ15585.1"/>
    </source>
</evidence>
<dbReference type="Gene3D" id="3.20.20.70">
    <property type="entry name" value="Aldolase class I"/>
    <property type="match status" value="1"/>
</dbReference>
<dbReference type="InterPro" id="IPR013785">
    <property type="entry name" value="Aldolase_TIM"/>
</dbReference>
<dbReference type="InterPro" id="IPR054691">
    <property type="entry name" value="LeuA/HCS_post-cat"/>
</dbReference>
<dbReference type="PROSITE" id="PS50991">
    <property type="entry name" value="PYR_CT"/>
    <property type="match status" value="1"/>
</dbReference>
<dbReference type="GO" id="GO:0004410">
    <property type="term" value="F:homocitrate synthase activity"/>
    <property type="evidence" value="ECO:0007669"/>
    <property type="project" value="UniProtKB-UniRule"/>
</dbReference>
<evidence type="ECO:0000256" key="4">
    <source>
        <dbReference type="ARBA" id="ARBA00020735"/>
    </source>
</evidence>
<protein>
    <recommendedName>
        <fullName evidence="4 8">Homocitrate synthase</fullName>
        <ecNumber evidence="3 8">2.3.3.14</ecNumber>
    </recommendedName>
</protein>
<keyword evidence="5 7" id="KW-0808">Transferase</keyword>
<dbReference type="PANTHER" id="PTHR42880">
    <property type="entry name" value="HOMOCITRATE SYNTHASE"/>
    <property type="match status" value="1"/>
</dbReference>
<name>A0AAN0Y7S1_VIBNA</name>
<dbReference type="PROSITE" id="PS00816">
    <property type="entry name" value="AIPM_HOMOCIT_SYNTH_2"/>
    <property type="match status" value="1"/>
</dbReference>
<evidence type="ECO:0000256" key="5">
    <source>
        <dbReference type="ARBA" id="ARBA00022679"/>
    </source>
</evidence>
<evidence type="ECO:0000256" key="2">
    <source>
        <dbReference type="ARBA" id="ARBA00006154"/>
    </source>
</evidence>
<dbReference type="EMBL" id="CP016346">
    <property type="protein sequence ID" value="ANQ15585.1"/>
    <property type="molecule type" value="Genomic_DNA"/>
</dbReference>
<dbReference type="InterPro" id="IPR000891">
    <property type="entry name" value="PYR_CT"/>
</dbReference>
<dbReference type="CDD" id="cd07939">
    <property type="entry name" value="DRE_TIM_NifV"/>
    <property type="match status" value="1"/>
</dbReference>
<feature type="domain" description="Pyruvate carboxyltransferase" evidence="9">
    <location>
        <begin position="10"/>
        <end position="261"/>
    </location>
</feature>
<accession>A0AAN0Y7S1</accession>
<dbReference type="InterPro" id="IPR002034">
    <property type="entry name" value="AIPM/Hcit_synth_CS"/>
</dbReference>
<dbReference type="AlphaFoldDB" id="A0AAN0Y7S1"/>
<evidence type="ECO:0000259" key="9">
    <source>
        <dbReference type="PROSITE" id="PS50991"/>
    </source>
</evidence>
<dbReference type="NCBIfam" id="TIGR02660">
    <property type="entry name" value="nifV_homocitr"/>
    <property type="match status" value="1"/>
</dbReference>
<dbReference type="GO" id="GO:0019752">
    <property type="term" value="P:carboxylic acid metabolic process"/>
    <property type="evidence" value="ECO:0007669"/>
    <property type="project" value="UniProtKB-UniRule"/>
</dbReference>